<evidence type="ECO:0000313" key="5">
    <source>
        <dbReference type="WBParaSite" id="HCON_00050140-00001"/>
    </source>
</evidence>
<evidence type="ECO:0000256" key="1">
    <source>
        <dbReference type="SAM" id="MobiDB-lite"/>
    </source>
</evidence>
<feature type="compositionally biased region" description="Polar residues" evidence="1">
    <location>
        <begin position="72"/>
        <end position="86"/>
    </location>
</feature>
<keyword evidence="3" id="KW-0732">Signal</keyword>
<organism evidence="4 5">
    <name type="scientific">Haemonchus contortus</name>
    <name type="common">Barber pole worm</name>
    <dbReference type="NCBI Taxonomy" id="6289"/>
    <lineage>
        <taxon>Eukaryota</taxon>
        <taxon>Metazoa</taxon>
        <taxon>Ecdysozoa</taxon>
        <taxon>Nematoda</taxon>
        <taxon>Chromadorea</taxon>
        <taxon>Rhabditida</taxon>
        <taxon>Rhabditina</taxon>
        <taxon>Rhabditomorpha</taxon>
        <taxon>Strongyloidea</taxon>
        <taxon>Trichostrongylidae</taxon>
        <taxon>Haemonchus</taxon>
    </lineage>
</organism>
<dbReference type="InterPro" id="IPR001087">
    <property type="entry name" value="GDSL"/>
</dbReference>
<reference evidence="5" key="1">
    <citation type="submission" date="2020-12" db="UniProtKB">
        <authorList>
            <consortium name="WormBaseParasite"/>
        </authorList>
    </citation>
    <scope>IDENTIFICATION</scope>
    <source>
        <strain evidence="5">MHco3</strain>
    </source>
</reference>
<dbReference type="AlphaFoldDB" id="A0A7I4Y692"/>
<dbReference type="CDD" id="cd01824">
    <property type="entry name" value="Phospholipase_B_like"/>
    <property type="match status" value="1"/>
</dbReference>
<feature type="region of interest" description="Disordered" evidence="1">
    <location>
        <begin position="43"/>
        <end position="86"/>
    </location>
</feature>
<feature type="signal peptide" evidence="3">
    <location>
        <begin position="1"/>
        <end position="20"/>
    </location>
</feature>
<dbReference type="GO" id="GO:0004620">
    <property type="term" value="F:phospholipase activity"/>
    <property type="evidence" value="ECO:0007669"/>
    <property type="project" value="InterPro"/>
</dbReference>
<dbReference type="Proteomes" id="UP000025227">
    <property type="component" value="Unplaced"/>
</dbReference>
<dbReference type="PANTHER" id="PTHR21325">
    <property type="entry name" value="PHOSPHOLIPASE B, PLB1"/>
    <property type="match status" value="1"/>
</dbReference>
<dbReference type="OrthoDB" id="10265800at2759"/>
<name>A0A7I4Y692_HAECO</name>
<dbReference type="GO" id="GO:0006644">
    <property type="term" value="P:phospholipid metabolic process"/>
    <property type="evidence" value="ECO:0007669"/>
    <property type="project" value="TreeGrafter"/>
</dbReference>
<keyword evidence="2" id="KW-0812">Transmembrane</keyword>
<evidence type="ECO:0000256" key="2">
    <source>
        <dbReference type="SAM" id="Phobius"/>
    </source>
</evidence>
<dbReference type="InterPro" id="IPR038885">
    <property type="entry name" value="PLB1"/>
</dbReference>
<feature type="chain" id="PRO_5029598233" evidence="3">
    <location>
        <begin position="21"/>
        <end position="478"/>
    </location>
</feature>
<evidence type="ECO:0000313" key="4">
    <source>
        <dbReference type="Proteomes" id="UP000025227"/>
    </source>
</evidence>
<proteinExistence type="predicted"/>
<evidence type="ECO:0000256" key="3">
    <source>
        <dbReference type="SAM" id="SignalP"/>
    </source>
</evidence>
<feature type="transmembrane region" description="Helical" evidence="2">
    <location>
        <begin position="432"/>
        <end position="456"/>
    </location>
</feature>
<sequence>MAKFLCFSVLLLLLLRLGTSGEIRPSSKELYYRAEDKARSAVLYEQELPSKSDEDGDEDSEEEKSSQMQESTSISEMSQTFSGKQSFSCPRAKPLLHTGDSLADLSPEDIDIVGAMGDALTAGRGLWEGTDVEFRGAAFPIGGDATIDGLVTIPNILLEFNEQLAGVSHGMGKRNRLPDYQLNVAESNTETEHLPEQATELVRRLHSFMSMKELREKWALVTIATGTEEFCNHCDTPNHSSIRRALGILRKGIPKAFVVLLGPVHVASSYKLHINLLSPRCRCLESVSKKKYRMLIGKWREVFVQVQDEFNSLNHTTFGVLAIPLLSIHSRDPESLLVPGKTLLNRKGHSYAAKWMWNRLMTGPSFNFSNSIFSQEYYYCPSVGCPYFRTVQNLKRCSVLSESDYQRLYVTKKVKVNGSAKIPHRVQVRNNLIGIIAMVTFLSLVSVSVLGVFFYCRSKQATTGRFQTVPEECSEHKE</sequence>
<keyword evidence="2" id="KW-1133">Transmembrane helix</keyword>
<dbReference type="PANTHER" id="PTHR21325:SF23">
    <property type="entry name" value="LIPASE_GDSL DOMAIN-CONTAINING PROTEIN"/>
    <property type="match status" value="1"/>
</dbReference>
<keyword evidence="4" id="KW-1185">Reference proteome</keyword>
<keyword evidence="2" id="KW-0472">Membrane</keyword>
<protein>
    <submittedName>
        <fullName evidence="5">Lipase_GDSL domain-containing protein</fullName>
    </submittedName>
</protein>
<dbReference type="WBParaSite" id="HCON_00050140-00001">
    <property type="protein sequence ID" value="HCON_00050140-00001"/>
    <property type="gene ID" value="HCON_00050140"/>
</dbReference>
<dbReference type="OMA" id="HSYAAKW"/>
<accession>A0A7I4Y692</accession>
<dbReference type="InterPro" id="IPR035547">
    <property type="entry name" value="Phospholipase_B"/>
</dbReference>
<dbReference type="Pfam" id="PF00657">
    <property type="entry name" value="Lipase_GDSL"/>
    <property type="match status" value="1"/>
</dbReference>